<dbReference type="PROSITE" id="PS00622">
    <property type="entry name" value="HTH_LUXR_1"/>
    <property type="match status" value="1"/>
</dbReference>
<dbReference type="InterPro" id="IPR016032">
    <property type="entry name" value="Sig_transdc_resp-reg_C-effctor"/>
</dbReference>
<proteinExistence type="predicted"/>
<keyword evidence="2" id="KW-0805">Transcription regulation</keyword>
<feature type="domain" description="HTH luxR-type" evidence="6">
    <location>
        <begin position="146"/>
        <end position="211"/>
    </location>
</feature>
<dbReference type="PROSITE" id="PS50110">
    <property type="entry name" value="RESPONSE_REGULATORY"/>
    <property type="match status" value="1"/>
</dbReference>
<dbReference type="Pfam" id="PF00196">
    <property type="entry name" value="GerE"/>
    <property type="match status" value="1"/>
</dbReference>
<dbReference type="AlphaFoldDB" id="A0A078MWM8"/>
<dbReference type="EMBL" id="LN483071">
    <property type="protein sequence ID" value="CEA09226.1"/>
    <property type="molecule type" value="Genomic_DNA"/>
</dbReference>
<dbReference type="PRINTS" id="PR00038">
    <property type="entry name" value="HTHLUXR"/>
</dbReference>
<evidence type="ECO:0000259" key="7">
    <source>
        <dbReference type="PROSITE" id="PS50110"/>
    </source>
</evidence>
<dbReference type="PROSITE" id="PS50043">
    <property type="entry name" value="HTH_LUXR_2"/>
    <property type="match status" value="1"/>
</dbReference>
<evidence type="ECO:0000256" key="3">
    <source>
        <dbReference type="ARBA" id="ARBA00023125"/>
    </source>
</evidence>
<dbReference type="SUPFAM" id="SSF52172">
    <property type="entry name" value="CheY-like"/>
    <property type="match status" value="1"/>
</dbReference>
<feature type="domain" description="Response regulatory" evidence="7">
    <location>
        <begin position="7"/>
        <end position="128"/>
    </location>
</feature>
<evidence type="ECO:0000256" key="1">
    <source>
        <dbReference type="ARBA" id="ARBA00022553"/>
    </source>
</evidence>
<dbReference type="PATRIC" id="fig|1461584.3.peg.2566"/>
<evidence type="ECO:0000256" key="2">
    <source>
        <dbReference type="ARBA" id="ARBA00023015"/>
    </source>
</evidence>
<dbReference type="GO" id="GO:0003677">
    <property type="term" value="F:DNA binding"/>
    <property type="evidence" value="ECO:0007669"/>
    <property type="project" value="UniProtKB-KW"/>
</dbReference>
<dbReference type="InterPro" id="IPR000792">
    <property type="entry name" value="Tscrpt_reg_LuxR_C"/>
</dbReference>
<keyword evidence="3" id="KW-0238">DNA-binding</keyword>
<organism evidence="8">
    <name type="scientific">Arthrobacter saudimassiliensis</name>
    <dbReference type="NCBI Taxonomy" id="1461584"/>
    <lineage>
        <taxon>Bacteria</taxon>
        <taxon>Bacillati</taxon>
        <taxon>Actinomycetota</taxon>
        <taxon>Actinomycetes</taxon>
        <taxon>Micrococcales</taxon>
        <taxon>Micrococcaceae</taxon>
        <taxon>Arthrobacter</taxon>
    </lineage>
</organism>
<dbReference type="InterPro" id="IPR058245">
    <property type="entry name" value="NreC/VraR/RcsB-like_REC"/>
</dbReference>
<dbReference type="SMART" id="SM00421">
    <property type="entry name" value="HTH_LUXR"/>
    <property type="match status" value="1"/>
</dbReference>
<dbReference type="Gene3D" id="3.40.50.2300">
    <property type="match status" value="1"/>
</dbReference>
<name>A0A078MWM8_9MICC</name>
<sequence length="215" mass="22925">MTEQDIRILLVDDHPVVRAGLRAMLEDFQGMKVAAEAADGAAAVEQVRRQAALGTPFDLVLMDLQMGSGMDGAAATREIRNLGGPPVLILTTYDTDSDIQAAIGAGAAGYLLKDADPEEIRLAATAAAAGRSALAPRIAERLMGRLRRPAVELSARELEILQLLATGLGNRAIARQLFISEATVKTHLVHIYGKLGVDNRTAAIAEAQRRRILRG</sequence>
<dbReference type="CDD" id="cd06170">
    <property type="entry name" value="LuxR_C_like"/>
    <property type="match status" value="1"/>
</dbReference>
<evidence type="ECO:0000256" key="4">
    <source>
        <dbReference type="ARBA" id="ARBA00023163"/>
    </source>
</evidence>
<keyword evidence="4" id="KW-0804">Transcription</keyword>
<dbReference type="CDD" id="cd17535">
    <property type="entry name" value="REC_NarL-like"/>
    <property type="match status" value="1"/>
</dbReference>
<feature type="modified residue" description="4-aspartylphosphate" evidence="5">
    <location>
        <position position="63"/>
    </location>
</feature>
<evidence type="ECO:0000256" key="5">
    <source>
        <dbReference type="PROSITE-ProRule" id="PRU00169"/>
    </source>
</evidence>
<keyword evidence="1 5" id="KW-0597">Phosphoprotein</keyword>
<accession>A0A078MWM8</accession>
<dbReference type="PANTHER" id="PTHR43214">
    <property type="entry name" value="TWO-COMPONENT RESPONSE REGULATOR"/>
    <property type="match status" value="1"/>
</dbReference>
<dbReference type="Pfam" id="PF00072">
    <property type="entry name" value="Response_reg"/>
    <property type="match status" value="1"/>
</dbReference>
<protein>
    <submittedName>
        <fullName evidence="8">Transcriptional regulatory protein LiaR</fullName>
    </submittedName>
</protein>
<dbReference type="SMART" id="SM00448">
    <property type="entry name" value="REC"/>
    <property type="match status" value="1"/>
</dbReference>
<dbReference type="InterPro" id="IPR011006">
    <property type="entry name" value="CheY-like_superfamily"/>
</dbReference>
<dbReference type="InterPro" id="IPR001789">
    <property type="entry name" value="Sig_transdc_resp-reg_receiver"/>
</dbReference>
<dbReference type="GO" id="GO:0006355">
    <property type="term" value="P:regulation of DNA-templated transcription"/>
    <property type="evidence" value="ECO:0007669"/>
    <property type="project" value="InterPro"/>
</dbReference>
<dbReference type="InterPro" id="IPR039420">
    <property type="entry name" value="WalR-like"/>
</dbReference>
<dbReference type="GO" id="GO:0000160">
    <property type="term" value="P:phosphorelay signal transduction system"/>
    <property type="evidence" value="ECO:0007669"/>
    <property type="project" value="InterPro"/>
</dbReference>
<dbReference type="PANTHER" id="PTHR43214:SF24">
    <property type="entry name" value="TRANSCRIPTIONAL REGULATORY PROTEIN NARL-RELATED"/>
    <property type="match status" value="1"/>
</dbReference>
<evidence type="ECO:0000259" key="6">
    <source>
        <dbReference type="PROSITE" id="PS50043"/>
    </source>
</evidence>
<reference evidence="8" key="1">
    <citation type="submission" date="2014-07" db="EMBL/GenBank/DDBJ databases">
        <authorList>
            <person name="Urmite Genomes Urmite Genomes"/>
        </authorList>
    </citation>
    <scope>NUCLEOTIDE SEQUENCE</scope>
    <source>
        <strain evidence="8">11W110_air</strain>
    </source>
</reference>
<dbReference type="SUPFAM" id="SSF46894">
    <property type="entry name" value="C-terminal effector domain of the bipartite response regulators"/>
    <property type="match status" value="1"/>
</dbReference>
<evidence type="ECO:0000313" key="8">
    <source>
        <dbReference type="EMBL" id="CEA09226.1"/>
    </source>
</evidence>
<gene>
    <name evidence="8" type="primary">liaR_4</name>
    <name evidence="8" type="ORF">BN1051_02593</name>
</gene>